<dbReference type="Proteomes" id="UP000003751">
    <property type="component" value="Unassembled WGS sequence"/>
</dbReference>
<sequence>MTKGDDDSGLGFTLPPMHLPPLSLPEQIRLVVPLFKLPERPERSSQVRVRTKYLVAALLLFDLLDAILAVGLGSPAPWLRALVGVGLTATLIGPASLLYLWEPLAVVFGVGWVTVVPSATLLLLTRVVRQFDLLGRRHPEQVDGDAERERKHPDEDEGGSDVSDTAAPEPDHAAQHDGRDDVDERDE</sequence>
<feature type="region of interest" description="Disordered" evidence="1">
    <location>
        <begin position="139"/>
        <end position="187"/>
    </location>
</feature>
<dbReference type="OrthoDB" id="271454at2157"/>
<name>E7QNI9_HALPU</name>
<feature type="compositionally biased region" description="Basic and acidic residues" evidence="1">
    <location>
        <begin position="169"/>
        <end position="179"/>
    </location>
</feature>
<comment type="caution">
    <text evidence="3">The sequence shown here is derived from an EMBL/GenBank/DDBJ whole genome shotgun (WGS) entry which is preliminary data.</text>
</comment>
<accession>E7QNI9</accession>
<dbReference type="RefSeq" id="WP_007976844.1">
    <property type="nucleotide sequence ID" value="NZ_AEMG01000002.1"/>
</dbReference>
<feature type="transmembrane region" description="Helical" evidence="2">
    <location>
        <begin position="79"/>
        <end position="101"/>
    </location>
</feature>
<organism evidence="3 4">
    <name type="scientific">Haladaptatus paucihalophilus DX253</name>
    <dbReference type="NCBI Taxonomy" id="797209"/>
    <lineage>
        <taxon>Archaea</taxon>
        <taxon>Methanobacteriati</taxon>
        <taxon>Methanobacteriota</taxon>
        <taxon>Stenosarchaea group</taxon>
        <taxon>Halobacteria</taxon>
        <taxon>Halobacteriales</taxon>
        <taxon>Haladaptataceae</taxon>
        <taxon>Haladaptatus</taxon>
    </lineage>
</organism>
<evidence type="ECO:0000313" key="4">
    <source>
        <dbReference type="Proteomes" id="UP000003751"/>
    </source>
</evidence>
<evidence type="ECO:0000256" key="2">
    <source>
        <dbReference type="SAM" id="Phobius"/>
    </source>
</evidence>
<dbReference type="EMBL" id="AEMG01000002">
    <property type="protein sequence ID" value="EFW94059.1"/>
    <property type="molecule type" value="Genomic_DNA"/>
</dbReference>
<protein>
    <submittedName>
        <fullName evidence="3">Uncharacterized protein</fullName>
    </submittedName>
</protein>
<keyword evidence="2" id="KW-0812">Transmembrane</keyword>
<evidence type="ECO:0000313" key="3">
    <source>
        <dbReference type="EMBL" id="EFW94059.1"/>
    </source>
</evidence>
<evidence type="ECO:0000256" key="1">
    <source>
        <dbReference type="SAM" id="MobiDB-lite"/>
    </source>
</evidence>
<feature type="transmembrane region" description="Helical" evidence="2">
    <location>
        <begin position="53"/>
        <end position="72"/>
    </location>
</feature>
<reference evidence="3 4" key="1">
    <citation type="journal article" date="2014" name="ISME J.">
        <title>Trehalose/2-sulfotrehalose biosynthesis and glycine-betaine uptake are widely spread mechanisms for osmoadaptation in the Halobacteriales.</title>
        <authorList>
            <person name="Youssef N.H."/>
            <person name="Savage-Ashlock K.N."/>
            <person name="McCully A.L."/>
            <person name="Luedtke B."/>
            <person name="Shaw E.I."/>
            <person name="Hoff W.D."/>
            <person name="Elshahed M.S."/>
        </authorList>
    </citation>
    <scope>NUCLEOTIDE SEQUENCE [LARGE SCALE GENOMIC DNA]</scope>
    <source>
        <strain evidence="3 4">DX253</strain>
    </source>
</reference>
<dbReference type="AlphaFoldDB" id="E7QNI9"/>
<feature type="transmembrane region" description="Helical" evidence="2">
    <location>
        <begin position="107"/>
        <end position="128"/>
    </location>
</feature>
<proteinExistence type="predicted"/>
<keyword evidence="2" id="KW-1133">Transmembrane helix</keyword>
<gene>
    <name evidence="3" type="ORF">ZOD2009_02910</name>
</gene>
<keyword evidence="2" id="KW-0472">Membrane</keyword>
<dbReference type="eggNOG" id="ENOG502N5US">
    <property type="taxonomic scope" value="Archaea"/>
</dbReference>
<feature type="compositionally biased region" description="Basic and acidic residues" evidence="1">
    <location>
        <begin position="139"/>
        <end position="154"/>
    </location>
</feature>